<dbReference type="Pfam" id="PF23276">
    <property type="entry name" value="TPR_24"/>
    <property type="match status" value="1"/>
</dbReference>
<dbReference type="AlphaFoldDB" id="A0AAF0FEY6"/>
<organism evidence="4 5">
    <name type="scientific">Malassezia psittaci</name>
    <dbReference type="NCBI Taxonomy" id="1821823"/>
    <lineage>
        <taxon>Eukaryota</taxon>
        <taxon>Fungi</taxon>
        <taxon>Dikarya</taxon>
        <taxon>Basidiomycota</taxon>
        <taxon>Ustilaginomycotina</taxon>
        <taxon>Malasseziomycetes</taxon>
        <taxon>Malasseziales</taxon>
        <taxon>Malasseziaceae</taxon>
        <taxon>Malassezia</taxon>
    </lineage>
</organism>
<evidence type="ECO:0000313" key="4">
    <source>
        <dbReference type="EMBL" id="WFD44846.1"/>
    </source>
</evidence>
<sequence>MGSGNASLELDQPSAPVVLKELENSLHEASAQPEYSVTLNATQVRGVQRRCAAAQVRGLPPVTESILAEAGTAPSLEPNTQDTRNNNDFSKMPPPAFRFNTYDHLPFYIQTISYQDQDMIGSNPSFVKTRQSRFLILQISVYTRRRTALTRKSRSSTSTGFGQDFESEYIPHSEGLDGELTLSQRIQLTSQHTLADFAQEFICRNAEIPERADKDNNLDASSTNQYGNWTGANDTGQHADYPLYTGSMLETDLCLLIEQELYGKLDRGAEDSYVRALLADDTSGLPLSTRYGGTLDTQFRDLPTISFQQPYYLLHVGDCEHLWTLDWASMYPQSTYIKRWMQSSLARQYYAPKKLVVRGDQGIPCEICGGMRDASVAILGGDQVQSREKDNLRLDGMAQVVTYCCDACTEAALGSQSPSKESPRPWTIVPLSLAIAQIDDVRRRLAKEALRRNPKHLAEACRLARRVVHKNNKSPVTVDLQHETYELLLDVLAERGFVHEALLVLEDIEASGLGVTPKEHELAMKAAAENGNEFAMQTLLNKSGSPETPIRKSESDILSFSQWTPKAYAYAFLFCTKSCMLELALALWFTAREQRITILEESMFHLLECLDQAKEPQLAHEIALAYDSNSPSIWIEVLRIAARCDYAPALNDAWTRSRPCELDRGLYLQTMLAASRAGNPELIHTLLDHFAKFHRGEDPQPWHLALAFEGYARAGVLPAAFQIAELATKLHGDLDIQSYASLANYAAGNDSKLKDAVQAILTHRPLVPIPAWNALLYAAAERENLSQAMRILAKWEEDRRLKPNLETYNAFLMCCIAVGNRDLGQRAWTHLVRSGLTPSASLAN</sequence>
<dbReference type="GO" id="GO:0003729">
    <property type="term" value="F:mRNA binding"/>
    <property type="evidence" value="ECO:0007669"/>
    <property type="project" value="TreeGrafter"/>
</dbReference>
<feature type="repeat" description="PPR" evidence="2">
    <location>
        <begin position="804"/>
        <end position="838"/>
    </location>
</feature>
<dbReference type="PANTHER" id="PTHR47938:SF35">
    <property type="entry name" value="PENTATRICOPEPTIDE REPEAT-CONTAINING PROTEIN 4, MITOCHONDRIAL-RELATED"/>
    <property type="match status" value="1"/>
</dbReference>
<reference evidence="4" key="1">
    <citation type="submission" date="2023-02" db="EMBL/GenBank/DDBJ databases">
        <title>Mating type loci evolution in Malassezia.</title>
        <authorList>
            <person name="Coelho M.A."/>
        </authorList>
    </citation>
    <scope>NUCLEOTIDE SEQUENCE</scope>
    <source>
        <strain evidence="4">CBS 14136</strain>
    </source>
</reference>
<evidence type="ECO:0000256" key="1">
    <source>
        <dbReference type="ARBA" id="ARBA00022737"/>
    </source>
</evidence>
<name>A0AAF0FEY6_9BASI</name>
<proteinExistence type="predicted"/>
<gene>
    <name evidence="4" type="ORF">MPSI1_003517</name>
</gene>
<dbReference type="Gene3D" id="1.25.40.10">
    <property type="entry name" value="Tetratricopeptide repeat domain"/>
    <property type="match status" value="1"/>
</dbReference>
<dbReference type="PROSITE" id="PS51375">
    <property type="entry name" value="PPR"/>
    <property type="match status" value="1"/>
</dbReference>
<evidence type="ECO:0000313" key="5">
    <source>
        <dbReference type="Proteomes" id="UP001214628"/>
    </source>
</evidence>
<accession>A0AAF0FEY6</accession>
<protein>
    <recommendedName>
        <fullName evidence="3">Pentatricopeptide repeat-containing protein-mitochondrial domain-containing protein</fullName>
    </recommendedName>
</protein>
<dbReference type="Proteomes" id="UP001214628">
    <property type="component" value="Chromosome 6"/>
</dbReference>
<dbReference type="EMBL" id="CP118380">
    <property type="protein sequence ID" value="WFD44846.1"/>
    <property type="molecule type" value="Genomic_DNA"/>
</dbReference>
<keyword evidence="5" id="KW-1185">Reference proteome</keyword>
<dbReference type="InterPro" id="IPR011990">
    <property type="entry name" value="TPR-like_helical_dom_sf"/>
</dbReference>
<dbReference type="InterPro" id="IPR057027">
    <property type="entry name" value="TPR_mt"/>
</dbReference>
<keyword evidence="1" id="KW-0677">Repeat</keyword>
<evidence type="ECO:0000259" key="3">
    <source>
        <dbReference type="Pfam" id="PF23276"/>
    </source>
</evidence>
<evidence type="ECO:0000256" key="2">
    <source>
        <dbReference type="PROSITE-ProRule" id="PRU00708"/>
    </source>
</evidence>
<dbReference type="GO" id="GO:0005739">
    <property type="term" value="C:mitochondrion"/>
    <property type="evidence" value="ECO:0007669"/>
    <property type="project" value="TreeGrafter"/>
</dbReference>
<feature type="domain" description="Pentatricopeptide repeat-containing protein-mitochondrial" evidence="3">
    <location>
        <begin position="665"/>
        <end position="791"/>
    </location>
</feature>
<dbReference type="PANTHER" id="PTHR47938">
    <property type="entry name" value="RESPIRATORY COMPLEX I CHAPERONE (CIA84), PUTATIVE (AFU_ORTHOLOGUE AFUA_2G06020)-RELATED"/>
    <property type="match status" value="1"/>
</dbReference>
<dbReference type="GO" id="GO:0140053">
    <property type="term" value="P:mitochondrial gene expression"/>
    <property type="evidence" value="ECO:0007669"/>
    <property type="project" value="TreeGrafter"/>
</dbReference>
<dbReference type="InterPro" id="IPR002885">
    <property type="entry name" value="PPR_rpt"/>
</dbReference>